<reference evidence="1" key="1">
    <citation type="submission" date="2022-08" db="EMBL/GenBank/DDBJ databases">
        <title>Genome Sequence of Fusarium decemcellulare.</title>
        <authorList>
            <person name="Buettner E."/>
        </authorList>
    </citation>
    <scope>NUCLEOTIDE SEQUENCE</scope>
    <source>
        <strain evidence="1">Babe19</strain>
    </source>
</reference>
<name>A0ACC1ST90_9HYPO</name>
<evidence type="ECO:0000313" key="2">
    <source>
        <dbReference type="Proteomes" id="UP001148629"/>
    </source>
</evidence>
<proteinExistence type="predicted"/>
<evidence type="ECO:0000313" key="1">
    <source>
        <dbReference type="EMBL" id="KAJ3545824.1"/>
    </source>
</evidence>
<comment type="caution">
    <text evidence="1">The sequence shown here is derived from an EMBL/GenBank/DDBJ whole genome shotgun (WGS) entry which is preliminary data.</text>
</comment>
<gene>
    <name evidence="1" type="ORF">NM208_g2314</name>
</gene>
<accession>A0ACC1ST90</accession>
<organism evidence="1 2">
    <name type="scientific">Fusarium decemcellulare</name>
    <dbReference type="NCBI Taxonomy" id="57161"/>
    <lineage>
        <taxon>Eukaryota</taxon>
        <taxon>Fungi</taxon>
        <taxon>Dikarya</taxon>
        <taxon>Ascomycota</taxon>
        <taxon>Pezizomycotina</taxon>
        <taxon>Sordariomycetes</taxon>
        <taxon>Hypocreomycetidae</taxon>
        <taxon>Hypocreales</taxon>
        <taxon>Nectriaceae</taxon>
        <taxon>Fusarium</taxon>
        <taxon>Fusarium decemcellulare species complex</taxon>
    </lineage>
</organism>
<dbReference type="Proteomes" id="UP001148629">
    <property type="component" value="Unassembled WGS sequence"/>
</dbReference>
<keyword evidence="2" id="KW-1185">Reference proteome</keyword>
<dbReference type="EMBL" id="JANRMS010000136">
    <property type="protein sequence ID" value="KAJ3545824.1"/>
    <property type="molecule type" value="Genomic_DNA"/>
</dbReference>
<protein>
    <submittedName>
        <fullName evidence="1">Uncharacterized protein</fullName>
    </submittedName>
</protein>
<sequence>MSEFPTCRWGIVATGLISSWFVADLVIQRSDAKANHVVQAIGSSSLEKGQDFAAKHCPNAEPTVYASYEQVYADQNVDCVYIGTPHAFHKKNCLDAISAGKNVLCEKPFTINAREATEVLDAARKKGVYVAEAMWLRHRPMVLELRKVLFEQQAIGDVVMMTSQYALPVDINSLPPTSRYKDPGLGAGSLLDVGIYPLTWAIISLEEQSSDTSELPYITASQTHVGGVEVTTSVILKYSSTGRHGILNSTFLTQAAAPDTVCRIQGSSGFVDIIGKDASHPSSFIIYRRSSGGQFEPDKRDYPHPGQGFTF</sequence>